<accession>A0ABV3P7B1</accession>
<proteinExistence type="predicted"/>
<evidence type="ECO:0000256" key="1">
    <source>
        <dbReference type="SAM" id="MobiDB-lite"/>
    </source>
</evidence>
<dbReference type="EMBL" id="JBFNQN010000008">
    <property type="protein sequence ID" value="MEW9265520.1"/>
    <property type="molecule type" value="Genomic_DNA"/>
</dbReference>
<gene>
    <name evidence="2" type="ORF">AB1207_12230</name>
</gene>
<evidence type="ECO:0000313" key="2">
    <source>
        <dbReference type="EMBL" id="MEW9265520.1"/>
    </source>
</evidence>
<protein>
    <submittedName>
        <fullName evidence="2">Uncharacterized protein</fullName>
    </submittedName>
</protein>
<evidence type="ECO:0000313" key="3">
    <source>
        <dbReference type="Proteomes" id="UP001555826"/>
    </source>
</evidence>
<feature type="region of interest" description="Disordered" evidence="1">
    <location>
        <begin position="1"/>
        <end position="21"/>
    </location>
</feature>
<sequence length="99" mass="10897">MTAAVAERVEHPTHTSLPSQSLQFPLDADGFTDLDVDVHLATLRRAADQAHARELLGLADLITQLSTHPHPDQAGELSDRRIQIMGRHHGHPFAAWTPL</sequence>
<reference evidence="2 3" key="1">
    <citation type="submission" date="2024-07" db="EMBL/GenBank/DDBJ databases">
        <authorList>
            <person name="Thanompreechachai J."/>
            <person name="Duangmal K."/>
        </authorList>
    </citation>
    <scope>NUCLEOTIDE SEQUENCE [LARGE SCALE GENOMIC DNA]</scope>
    <source>
        <strain evidence="2 3">KCTC 19886</strain>
    </source>
</reference>
<feature type="non-terminal residue" evidence="2">
    <location>
        <position position="99"/>
    </location>
</feature>
<organism evidence="2 3">
    <name type="scientific">Kineococcus endophyticus</name>
    <dbReference type="NCBI Taxonomy" id="1181883"/>
    <lineage>
        <taxon>Bacteria</taxon>
        <taxon>Bacillati</taxon>
        <taxon>Actinomycetota</taxon>
        <taxon>Actinomycetes</taxon>
        <taxon>Kineosporiales</taxon>
        <taxon>Kineosporiaceae</taxon>
        <taxon>Kineococcus</taxon>
    </lineage>
</organism>
<comment type="caution">
    <text evidence="2">The sequence shown here is derived from an EMBL/GenBank/DDBJ whole genome shotgun (WGS) entry which is preliminary data.</text>
</comment>
<dbReference type="RefSeq" id="WP_367638638.1">
    <property type="nucleotide sequence ID" value="NZ_JBFNQN010000008.1"/>
</dbReference>
<keyword evidence="3" id="KW-1185">Reference proteome</keyword>
<name>A0ABV3P7B1_9ACTN</name>
<dbReference type="Proteomes" id="UP001555826">
    <property type="component" value="Unassembled WGS sequence"/>
</dbReference>